<dbReference type="PANTHER" id="PTHR12277:SF81">
    <property type="entry name" value="PROTEIN ABHD13"/>
    <property type="match status" value="1"/>
</dbReference>
<dbReference type="InterPro" id="IPR000073">
    <property type="entry name" value="AB_hydrolase_1"/>
</dbReference>
<keyword evidence="1" id="KW-0472">Membrane</keyword>
<keyword evidence="1" id="KW-1133">Transmembrane helix</keyword>
<reference evidence="3 4" key="1">
    <citation type="submission" date="2016-04" db="EMBL/GenBank/DDBJ databases">
        <title>Evolutionary innovation and constraint leading to complex multicellularity in the Ascomycota.</title>
        <authorList>
            <person name="Cisse O."/>
            <person name="Nguyen A."/>
            <person name="Hewitt D.A."/>
            <person name="Jedd G."/>
            <person name="Stajich J.E."/>
        </authorList>
    </citation>
    <scope>NUCLEOTIDE SEQUENCE [LARGE SCALE GENOMIC DNA]</scope>
    <source>
        <strain evidence="3 4">DAH-3</strain>
    </source>
</reference>
<dbReference type="PANTHER" id="PTHR12277">
    <property type="entry name" value="ALPHA/BETA HYDROLASE DOMAIN-CONTAINING PROTEIN"/>
    <property type="match status" value="1"/>
</dbReference>
<evidence type="ECO:0000259" key="2">
    <source>
        <dbReference type="Pfam" id="PF00561"/>
    </source>
</evidence>
<dbReference type="EMBL" id="LXFE01001345">
    <property type="protein sequence ID" value="OLL23707.1"/>
    <property type="molecule type" value="Genomic_DNA"/>
</dbReference>
<name>A0A1U7LM29_NEOID</name>
<evidence type="ECO:0000256" key="1">
    <source>
        <dbReference type="SAM" id="Phobius"/>
    </source>
</evidence>
<dbReference type="OrthoDB" id="10249433at2759"/>
<feature type="domain" description="AB hydrolase-1" evidence="2">
    <location>
        <begin position="113"/>
        <end position="192"/>
    </location>
</feature>
<dbReference type="GO" id="GO:0008474">
    <property type="term" value="F:palmitoyl-(protein) hydrolase activity"/>
    <property type="evidence" value="ECO:0007669"/>
    <property type="project" value="TreeGrafter"/>
</dbReference>
<comment type="caution">
    <text evidence="3">The sequence shown here is derived from an EMBL/GenBank/DDBJ whole genome shotgun (WGS) entry which is preliminary data.</text>
</comment>
<dbReference type="InterPro" id="IPR029058">
    <property type="entry name" value="AB_hydrolase_fold"/>
</dbReference>
<keyword evidence="4" id="KW-1185">Reference proteome</keyword>
<dbReference type="SUPFAM" id="SSF53474">
    <property type="entry name" value="alpha/beta-Hydrolases"/>
    <property type="match status" value="1"/>
</dbReference>
<protein>
    <submittedName>
        <fullName evidence="3">Protein bem46</fullName>
    </submittedName>
</protein>
<dbReference type="OMA" id="QYWTSED"/>
<dbReference type="Proteomes" id="UP000186594">
    <property type="component" value="Unassembled WGS sequence"/>
</dbReference>
<accession>A0A1U7LM29</accession>
<evidence type="ECO:0000313" key="3">
    <source>
        <dbReference type="EMBL" id="OLL23707.1"/>
    </source>
</evidence>
<evidence type="ECO:0000313" key="4">
    <source>
        <dbReference type="Proteomes" id="UP000186594"/>
    </source>
</evidence>
<keyword evidence="1" id="KW-0812">Transmembrane</keyword>
<dbReference type="Pfam" id="PF00561">
    <property type="entry name" value="Abhydrolase_1"/>
    <property type="match status" value="1"/>
</dbReference>
<sequence length="287" mass="32249">MNNWLSYLSNILIMTMKYGGGIFASIFAIASVGLYKYQASLIYMPQFPEGSRTDVWTPDKFGLSYQEVIITTPDNEKLSAYIILQNGTAIAEKRPTGHRIPLAYEFYNKMLCNVFMLSYRGYGKSTGSPDEAGIKTDARAALDFILQHPVLQNTPLIAYGQSLGGAVASYIVAQRQDRFKALILENTFLSIPELIPSAMPLLSPFKFLCNQIWSTVTILPTITTVPILFLSGLRDELVPPSHMKQLHDICQSKKVWHEEPKGDHNTTCMQPGYFSKIREFLRGEFGD</sequence>
<dbReference type="AlphaFoldDB" id="A0A1U7LM29"/>
<dbReference type="STRING" id="1198029.A0A1U7LM29"/>
<feature type="transmembrane region" description="Helical" evidence="1">
    <location>
        <begin position="12"/>
        <end position="35"/>
    </location>
</feature>
<dbReference type="Gene3D" id="3.40.50.1820">
    <property type="entry name" value="alpha/beta hydrolase"/>
    <property type="match status" value="1"/>
</dbReference>
<organism evidence="3 4">
    <name type="scientific">Neolecta irregularis (strain DAH-3)</name>
    <dbReference type="NCBI Taxonomy" id="1198029"/>
    <lineage>
        <taxon>Eukaryota</taxon>
        <taxon>Fungi</taxon>
        <taxon>Dikarya</taxon>
        <taxon>Ascomycota</taxon>
        <taxon>Taphrinomycotina</taxon>
        <taxon>Neolectales</taxon>
        <taxon>Neolectaceae</taxon>
        <taxon>Neolecta</taxon>
    </lineage>
</organism>
<proteinExistence type="predicted"/>
<dbReference type="GO" id="GO:0016020">
    <property type="term" value="C:membrane"/>
    <property type="evidence" value="ECO:0007669"/>
    <property type="project" value="TreeGrafter"/>
</dbReference>
<gene>
    <name evidence="3" type="ORF">NEOLI_002956</name>
</gene>